<sequence length="275" mass="31578">MLNTRIILALTKSHCLAAIDYAAEILIGSSPYNLKKLEAAEHRALTNAIGVARTCARNECQILTSFTSLKKRWALKTLKFLAGLAHRSPNIFNEVKKHRGAKYCSKEDSNEAARKIVLKATGNQYNEELSDYNAEFCEKQMTEIERRNTIEDLASKNKRELLRRLASSKNKLYKTNGVRKLEMTISNLILDTLPFEKIESRLRKSQDENCRTCHVKGTSVHGVFECSRSGSLRKRYLGREIISDLGERVKLIEEHPRRLHSFIWETIRRREAAKT</sequence>
<protein>
    <submittedName>
        <fullName evidence="1">Uncharacterized protein</fullName>
    </submittedName>
</protein>
<gene>
    <name evidence="1" type="ORF">MHBO_003950</name>
</gene>
<proteinExistence type="predicted"/>
<dbReference type="Proteomes" id="UP001439008">
    <property type="component" value="Unassembled WGS sequence"/>
</dbReference>
<accession>A0ABV2ASL4</accession>
<evidence type="ECO:0000313" key="2">
    <source>
        <dbReference type="Proteomes" id="UP001439008"/>
    </source>
</evidence>
<comment type="caution">
    <text evidence="1">The sequence shown here is derived from an EMBL/GenBank/DDBJ whole genome shotgun (WGS) entry which is preliminary data.</text>
</comment>
<reference evidence="1 2" key="1">
    <citation type="journal article" date="2024" name="BMC Biol.">
        <title>Comparative genomics of Ascetosporea gives new insight into the evolutionary basis for animal parasitism in Rhizaria.</title>
        <authorList>
            <person name="Hiltunen Thoren M."/>
            <person name="Onut-Brannstrom I."/>
            <person name="Alfjorden A."/>
            <person name="Peckova H."/>
            <person name="Swords F."/>
            <person name="Hooper C."/>
            <person name="Holzer A.S."/>
            <person name="Bass D."/>
            <person name="Burki F."/>
        </authorList>
    </citation>
    <scope>NUCLEOTIDE SEQUENCE [LARGE SCALE GENOMIC DNA]</scope>
    <source>
        <strain evidence="1">20-A016</strain>
    </source>
</reference>
<organism evidence="1 2">
    <name type="scientific">Bonamia ostreae</name>
    <dbReference type="NCBI Taxonomy" id="126728"/>
    <lineage>
        <taxon>Eukaryota</taxon>
        <taxon>Sar</taxon>
        <taxon>Rhizaria</taxon>
        <taxon>Endomyxa</taxon>
        <taxon>Ascetosporea</taxon>
        <taxon>Haplosporida</taxon>
        <taxon>Bonamia</taxon>
    </lineage>
</organism>
<evidence type="ECO:0000313" key="1">
    <source>
        <dbReference type="EMBL" id="MES1922436.1"/>
    </source>
</evidence>
<keyword evidence="2" id="KW-1185">Reference proteome</keyword>
<name>A0ABV2ASL4_9EUKA</name>
<dbReference type="EMBL" id="JBDODL010002805">
    <property type="protein sequence ID" value="MES1922436.1"/>
    <property type="molecule type" value="Genomic_DNA"/>
</dbReference>